<dbReference type="InterPro" id="IPR029016">
    <property type="entry name" value="GAF-like_dom_sf"/>
</dbReference>
<evidence type="ECO:0000313" key="2">
    <source>
        <dbReference type="EMBL" id="OWF65927.1"/>
    </source>
</evidence>
<dbReference type="Gene3D" id="1.10.3210.10">
    <property type="entry name" value="Hypothetical protein af1432"/>
    <property type="match status" value="2"/>
</dbReference>
<keyword evidence="3" id="KW-1185">Reference proteome</keyword>
<dbReference type="Gene3D" id="3.30.450.40">
    <property type="match status" value="1"/>
</dbReference>
<dbReference type="Pfam" id="PF01966">
    <property type="entry name" value="HD"/>
    <property type="match status" value="1"/>
</dbReference>
<proteinExistence type="predicted"/>
<name>A0A210RYD0_9BURK</name>
<dbReference type="SMART" id="SM00065">
    <property type="entry name" value="GAF"/>
    <property type="match status" value="1"/>
</dbReference>
<dbReference type="Pfam" id="PF13487">
    <property type="entry name" value="HD_5"/>
    <property type="match status" value="1"/>
</dbReference>
<feature type="domain" description="HD-GYP" evidence="1">
    <location>
        <begin position="311"/>
        <end position="513"/>
    </location>
</feature>
<dbReference type="SUPFAM" id="SSF109604">
    <property type="entry name" value="HD-domain/PDEase-like"/>
    <property type="match status" value="1"/>
</dbReference>
<dbReference type="PANTHER" id="PTHR43155:SF2">
    <property type="entry name" value="CYCLIC DI-GMP PHOSPHODIESTERASE PA4108"/>
    <property type="match status" value="1"/>
</dbReference>
<dbReference type="InterPro" id="IPR003018">
    <property type="entry name" value="GAF"/>
</dbReference>
<dbReference type="OrthoDB" id="9774747at2"/>
<dbReference type="InterPro" id="IPR006674">
    <property type="entry name" value="HD_domain"/>
</dbReference>
<dbReference type="InterPro" id="IPR037522">
    <property type="entry name" value="HD_GYP_dom"/>
</dbReference>
<dbReference type="PROSITE" id="PS51832">
    <property type="entry name" value="HD_GYP"/>
    <property type="match status" value="1"/>
</dbReference>
<accession>A0A210RYD0</accession>
<organism evidence="2 3">
    <name type="scientific">Polynucleobacter hirudinilacicola</name>
    <dbReference type="NCBI Taxonomy" id="1743166"/>
    <lineage>
        <taxon>Bacteria</taxon>
        <taxon>Pseudomonadati</taxon>
        <taxon>Pseudomonadota</taxon>
        <taxon>Betaproteobacteria</taxon>
        <taxon>Burkholderiales</taxon>
        <taxon>Burkholderiaceae</taxon>
        <taxon>Polynucleobacter</taxon>
    </lineage>
</organism>
<dbReference type="PANTHER" id="PTHR43155">
    <property type="entry name" value="CYCLIC DI-GMP PHOSPHODIESTERASE PA4108-RELATED"/>
    <property type="match status" value="1"/>
</dbReference>
<dbReference type="InterPro" id="IPR003607">
    <property type="entry name" value="HD/PDEase_dom"/>
</dbReference>
<evidence type="ECO:0000313" key="3">
    <source>
        <dbReference type="Proteomes" id="UP000196880"/>
    </source>
</evidence>
<dbReference type="GO" id="GO:0008081">
    <property type="term" value="F:phosphoric diester hydrolase activity"/>
    <property type="evidence" value="ECO:0007669"/>
    <property type="project" value="UniProtKB-ARBA"/>
</dbReference>
<dbReference type="CDD" id="cd00077">
    <property type="entry name" value="HDc"/>
    <property type="match status" value="1"/>
</dbReference>
<dbReference type="EMBL" id="NAIA01000003">
    <property type="protein sequence ID" value="OWF65927.1"/>
    <property type="molecule type" value="Genomic_DNA"/>
</dbReference>
<dbReference type="SMART" id="SM00471">
    <property type="entry name" value="HDc"/>
    <property type="match status" value="1"/>
</dbReference>
<evidence type="ECO:0000259" key="1">
    <source>
        <dbReference type="PROSITE" id="PS51832"/>
    </source>
</evidence>
<protein>
    <submittedName>
        <fullName evidence="2">Phosphohydrolase</fullName>
    </submittedName>
</protein>
<gene>
    <name evidence="2" type="ORF">B6A14_09220</name>
</gene>
<sequence length="537" mass="59673">MNTKNPEIKMMQKLLEVGASLSSEKDIDQLLENILQAAMSITNADGGSIYRLTEDQHLKFEILITKSKGAHLGGKSGTPIPFPPIAINKPDGSPEMSRVVCYAVHKDETINIPDAYNATGFDFSGTKLFDEKNNYRSQSFLTVPMQNHESEIIGVMQLINATDADTGKILPFSAAQQEILEALASQAAIALTNRLLINRLEDLFEGFISMINDAIDDKSPYTSGHCMRVPELTVMLADAVNSAKAGPLKDFTMTDGDRHELKIAGLLHDCGKITTPVHIVDKATKLEAIFDRIAVIDLKAQIILRDIAIEVKEGTLDEATALTKKTQLLDDLAYLQKTNIGGEFMSNADIERVSEIAQRYTWKNSAGEQAPFLNADEIKNLTIRAGTLTEEDRQIINHHIEVTITMLEKLPWPKHLKNVPEYAGGHHERMDGKGYPKGLTRDQMSVQARCMAIADVFEALTASDRPYKKGKKLSESLEILGKMKLGAHIDPDLFDVFIWEKVYEKYASKYLPAEQIDEIDVAKIPGYNPPPENYFKA</sequence>
<dbReference type="RefSeq" id="WP_087910160.1">
    <property type="nucleotide sequence ID" value="NZ_NAIA01000003.1"/>
</dbReference>
<comment type="caution">
    <text evidence="2">The sequence shown here is derived from an EMBL/GenBank/DDBJ whole genome shotgun (WGS) entry which is preliminary data.</text>
</comment>
<dbReference type="Proteomes" id="UP000196880">
    <property type="component" value="Unassembled WGS sequence"/>
</dbReference>
<dbReference type="Pfam" id="PF01590">
    <property type="entry name" value="GAF"/>
    <property type="match status" value="1"/>
</dbReference>
<dbReference type="SUPFAM" id="SSF55781">
    <property type="entry name" value="GAF domain-like"/>
    <property type="match status" value="1"/>
</dbReference>
<reference evidence="2 3" key="1">
    <citation type="submission" date="2017-03" db="EMBL/GenBank/DDBJ databases">
        <title>New species Polynucleobacter sp. MWH-EgelM1-30-B4.</title>
        <authorList>
            <person name="Hahn M.W."/>
        </authorList>
    </citation>
    <scope>NUCLEOTIDE SEQUENCE [LARGE SCALE GENOMIC DNA]</scope>
    <source>
        <strain evidence="2 3">MWH-EgelM1-30-B4</strain>
    </source>
</reference>
<dbReference type="AlphaFoldDB" id="A0A210RYD0"/>
<keyword evidence="2" id="KW-0378">Hydrolase</keyword>